<evidence type="ECO:0000313" key="2">
    <source>
        <dbReference type="Proteomes" id="UP000321393"/>
    </source>
</evidence>
<name>A0A5A7SP17_CUCMM</name>
<sequence length="102" mass="11437">MMDDNHRPITVISMLKMELKDVHHECESISKSVKMLISENQSLDNITTNGNSGNDKKGLGFFDKCSGSRKFSTVFVSTSDSKDKSVEKATFSRVNNVHHRTT</sequence>
<evidence type="ECO:0000313" key="1">
    <source>
        <dbReference type="EMBL" id="KAA0025961.1"/>
    </source>
</evidence>
<organism evidence="1 2">
    <name type="scientific">Cucumis melo var. makuwa</name>
    <name type="common">Oriental melon</name>
    <dbReference type="NCBI Taxonomy" id="1194695"/>
    <lineage>
        <taxon>Eukaryota</taxon>
        <taxon>Viridiplantae</taxon>
        <taxon>Streptophyta</taxon>
        <taxon>Embryophyta</taxon>
        <taxon>Tracheophyta</taxon>
        <taxon>Spermatophyta</taxon>
        <taxon>Magnoliopsida</taxon>
        <taxon>eudicotyledons</taxon>
        <taxon>Gunneridae</taxon>
        <taxon>Pentapetalae</taxon>
        <taxon>rosids</taxon>
        <taxon>fabids</taxon>
        <taxon>Cucurbitales</taxon>
        <taxon>Cucurbitaceae</taxon>
        <taxon>Benincaseae</taxon>
        <taxon>Cucumis</taxon>
    </lineage>
</organism>
<dbReference type="EMBL" id="SSTE01023063">
    <property type="protein sequence ID" value="KAA0025961.1"/>
    <property type="molecule type" value="Genomic_DNA"/>
</dbReference>
<dbReference type="Proteomes" id="UP000321393">
    <property type="component" value="Unassembled WGS sequence"/>
</dbReference>
<reference evidence="1 2" key="1">
    <citation type="submission" date="2019-08" db="EMBL/GenBank/DDBJ databases">
        <title>Draft genome sequences of two oriental melons (Cucumis melo L. var makuwa).</title>
        <authorList>
            <person name="Kwon S.-Y."/>
        </authorList>
    </citation>
    <scope>NUCLEOTIDE SEQUENCE [LARGE SCALE GENOMIC DNA]</scope>
    <source>
        <strain evidence="2">cv. SW 3</strain>
        <tissue evidence="1">Leaf</tissue>
    </source>
</reference>
<protein>
    <submittedName>
        <fullName evidence="1">Uncharacterized protein</fullName>
    </submittedName>
</protein>
<comment type="caution">
    <text evidence="1">The sequence shown here is derived from an EMBL/GenBank/DDBJ whole genome shotgun (WGS) entry which is preliminary data.</text>
</comment>
<gene>
    <name evidence="1" type="ORF">E6C27_scaffold34G002760</name>
</gene>
<dbReference type="AlphaFoldDB" id="A0A5A7SP17"/>
<accession>A0A5A7SP17</accession>
<proteinExistence type="predicted"/>